<protein>
    <submittedName>
        <fullName evidence="2">ATP-dependent RNA helicase RhlE</fullName>
    </submittedName>
</protein>
<keyword evidence="2" id="KW-0347">Helicase</keyword>
<feature type="compositionally biased region" description="Acidic residues" evidence="1">
    <location>
        <begin position="1298"/>
        <end position="1311"/>
    </location>
</feature>
<gene>
    <name evidence="2" type="ORF">J8273_1194</name>
</gene>
<keyword evidence="3" id="KW-1185">Reference proteome</keyword>
<evidence type="ECO:0000313" key="2">
    <source>
        <dbReference type="EMBL" id="KAG9397279.1"/>
    </source>
</evidence>
<evidence type="ECO:0000313" key="3">
    <source>
        <dbReference type="Proteomes" id="UP000717585"/>
    </source>
</evidence>
<feature type="region of interest" description="Disordered" evidence="1">
    <location>
        <begin position="1298"/>
        <end position="1355"/>
    </location>
</feature>
<organism evidence="2 3">
    <name type="scientific">Carpediemonas membranifera</name>
    <dbReference type="NCBI Taxonomy" id="201153"/>
    <lineage>
        <taxon>Eukaryota</taxon>
        <taxon>Metamonada</taxon>
        <taxon>Carpediemonas-like organisms</taxon>
        <taxon>Carpediemonas</taxon>
    </lineage>
</organism>
<feature type="compositionally biased region" description="Low complexity" evidence="1">
    <location>
        <begin position="1316"/>
        <end position="1327"/>
    </location>
</feature>
<dbReference type="GO" id="GO:0004386">
    <property type="term" value="F:helicase activity"/>
    <property type="evidence" value="ECO:0007669"/>
    <property type="project" value="UniProtKB-KW"/>
</dbReference>
<keyword evidence="2" id="KW-0067">ATP-binding</keyword>
<keyword evidence="2" id="KW-0378">Hydrolase</keyword>
<dbReference type="Proteomes" id="UP000717585">
    <property type="component" value="Unassembled WGS sequence"/>
</dbReference>
<comment type="caution">
    <text evidence="2">The sequence shown here is derived from an EMBL/GenBank/DDBJ whole genome shotgun (WGS) entry which is preliminary data.</text>
</comment>
<keyword evidence="2" id="KW-0547">Nucleotide-binding</keyword>
<name>A0A8J6BA12_9EUKA</name>
<reference evidence="2" key="1">
    <citation type="submission" date="2021-05" db="EMBL/GenBank/DDBJ databases">
        <title>A free-living protist that lacks canonical eukaryotic 1 DNA replication and segregation systems.</title>
        <authorList>
            <person name="Salas-Leiva D.E."/>
            <person name="Tromer E.C."/>
            <person name="Curtis B.A."/>
            <person name="Jerlstrom-Hultqvist J."/>
            <person name="Kolisko M."/>
            <person name="Yi Z."/>
            <person name="Salas-Leiva J.S."/>
            <person name="Gallot-Lavallee L."/>
            <person name="Kops G.J.P.L."/>
            <person name="Archibald J.M."/>
            <person name="Simpson A.G.B."/>
            <person name="Roger A.J."/>
        </authorList>
    </citation>
    <scope>NUCLEOTIDE SEQUENCE</scope>
    <source>
        <strain evidence="2">BICM</strain>
    </source>
</reference>
<dbReference type="EMBL" id="JAHDYR010000003">
    <property type="protein sequence ID" value="KAG9397279.1"/>
    <property type="molecule type" value="Genomic_DNA"/>
</dbReference>
<sequence>MHAFIRILTEQLKSGSKTQSSKEKQLMKDAVAKFGRDNPLIVILSRRRLLLSFDSGSHEDQDALLAQLTSDLQLETRMAAFKEPLAARTDALPSAVTAPAPLAAFEEELKKDPENCVISDLAANWVLSDVSRLKLLSRRRVGVLLDSARDIATAPHVLDAIVYAKGDKKAMGDFNVESSLSVEQLEEYARMCPEVTHFAAYHQAMLASMAPDVPTGGEDAFADEIESYHNEIWRYAESKIPAQLQGVKLGLQLAVLGFFVSKGKEAEPAVLDKIHSLLTTTDLALDLFNPLQNAGNSRQSRIEVDTNSISLRLLPPFNLRPLVVTLLTTAVVHRGPDTYRAKIRSSVIDSIVAEQAILTGGDVTSAAEILGHAKVREITTRVELEVRPIQRWRPGDDVTLEVDVKNVPELTVRVFEINAKAYYASRKTELTADVGLEGFKPNSTSSIKYSNAAAIKHRERVSVIPKADRGSYIIELVGGGLSCRVLAVIGHYQLVTAPSVHGLVATVIDETGKVVHDAIVTVGGRELESDSGVTVIPFTTSSVSASTPVIAHTRDGPASLTHLTLPVESYHLSGSFMVPHGALLPGHRATALPCVYLTVNGVQQLALDQINQPTIRTVCIDSEGTEAVRVVKPDLSDPGLVVDLAVPPNMRSVAITLEGRIKVISTGKWQNLTLTTSYDVATNSGSTDAVQPFVRKDSSRGWVAALKGLNGEAVVGERVSVLITSFVAPDFHCELQTDEQGEIALGDLALVKDATISFPTQRGSGKSASLTFNPNQRQWMPEGLVVAKEGEDVAVALSQDSLDELSSVFIERLREGVVVRRIPVAVETPANTVLTGLTEGSYRLVVRTPTAVYHREVRVVKATATLPGERASVLVGRSRIVEETQDDLAIEISAARSEDSIKIEAIAAGFTESTVIHVTVDPILPRWLPETLVHPHVPAPAQTMPAYPMAQVRNAMPLSKETLYVLNRQAQTARHGVSLPQPELLVVEKEAKADEPQDLKMAGLAETRKPIARTAHLSREEKPRAFGFGIGLNSRPGRAGSASDGVLPASFADPTSVSFFVPVGEDGSASITLPAPLSHGCVTAIATDSGRVATARTWVDSTPIAHDTRYTTRYSAETSLVAGRDASLLGPGYLSEYTVQDAAGASTATYSSLAKVHALFSALSGDTRLDKFSFLLDWDSMSDAAKLAKYSEFACHELAFFIYMRDRPLFNQHIYPFLCCKLEPTFVDLFLVGADLFPFLARKNTLNHFELILLAWWCKDHDRQASADAIIAQVSRTGPQSVSASDINRAFNYVFTSTDEDEEEEEEEVESPPEPSFHSEGSVSESDLSSDDECDDTLLNSFGAAPGGRGGGDISELMSSITEMSRASKLCDMSMKCDLLMADEAECERFAAPKGKSKKMARSSMKNDRAKPMAPAKRGRAMGSPAFKNKVAQAKQQQAPLFRQVEATKEYAEHNFYLTDNSPGLVAPSLFWSDWARHIIAKGPDAPFLSKHVALPAMYGTAPINAMLLALAVLGLPIEPAETVVTMERVGGAVRKTVAATGPTILWRKEVKVTKAEPTRDDLIISWRITDPADIRDEKPATVPTCASFVAGHVYSLEIVVTNIAPRSAHFDLLFQLPSGTIPVADGLISKTEHVSIDQYASYTTSTAFYFPHPGEFAAVPPHTSKGDELLARGATMSALTVVDQSTESASWGFIASRGSLEDVVKFLGTSDLRGVDLTEVCWRCNDADAFDSIISALSARRVYCDELWMYSVKHNRAPALRAFLARSPLASPVRRGVGVEFTSGLLSVYDDSPVVSIKPIVPPRVHVDPQAAIPESIAQAYSALLARLVYTPRLTPTDLLHLAYFLILEGKVDLAEEVYSNASKQWRKTHRDAPDLIFEGKPAPVAFKCDVSGEIITGKRYASLVAPGKDVARSHRKEGASGASMPLPTMEGLPHYPFIEVEPYRGLPGEIQFDYLGAYLDFVSDSPNLAVARAAVHKYRDFPIEEWRRMFEAMGTQLAELDGTTPESQVESDETIDQTPELSLTIADRKCRIASRCIDTVELHFYRTSLERLFSKRPFFENVGMQPDILPHHSVTVQVNADSMEVKIPADVADSDCLVEASGGGLSSTALYMCGGLMLLPSVQSGQVRVVDSDQRPLAGVYVKVYAKTASNPAGQFHKDGFTDRRGWFDYASLSGAKADVEQYALFAHKEGSAVRIVEAPLL</sequence>
<dbReference type="OrthoDB" id="17798at2759"/>
<feature type="region of interest" description="Disordered" evidence="1">
    <location>
        <begin position="1396"/>
        <end position="1422"/>
    </location>
</feature>
<accession>A0A8J6BA12</accession>
<proteinExistence type="predicted"/>
<evidence type="ECO:0000256" key="1">
    <source>
        <dbReference type="SAM" id="MobiDB-lite"/>
    </source>
</evidence>